<evidence type="ECO:0000313" key="2">
    <source>
        <dbReference type="EMBL" id="MBC6993156.1"/>
    </source>
</evidence>
<dbReference type="AlphaFoldDB" id="A0A923PI70"/>
<feature type="chain" id="PRO_5037356866" evidence="1">
    <location>
        <begin position="19"/>
        <end position="161"/>
    </location>
</feature>
<reference evidence="2" key="1">
    <citation type="submission" date="2020-08" db="EMBL/GenBank/DDBJ databases">
        <title>Lewinella bacteria from marine environments.</title>
        <authorList>
            <person name="Zhong Y."/>
        </authorList>
    </citation>
    <scope>NUCLEOTIDE SEQUENCE</scope>
    <source>
        <strain evidence="2">KCTC 42187</strain>
    </source>
</reference>
<dbReference type="RefSeq" id="WP_187465280.1">
    <property type="nucleotide sequence ID" value="NZ_JACSIT010000052.1"/>
</dbReference>
<dbReference type="Proteomes" id="UP000650081">
    <property type="component" value="Unassembled WGS sequence"/>
</dbReference>
<organism evidence="2 3">
    <name type="scientific">Neolewinella lacunae</name>
    <dbReference type="NCBI Taxonomy" id="1517758"/>
    <lineage>
        <taxon>Bacteria</taxon>
        <taxon>Pseudomonadati</taxon>
        <taxon>Bacteroidota</taxon>
        <taxon>Saprospiria</taxon>
        <taxon>Saprospirales</taxon>
        <taxon>Lewinellaceae</taxon>
        <taxon>Neolewinella</taxon>
    </lineage>
</organism>
<dbReference type="EMBL" id="JACSIT010000052">
    <property type="protein sequence ID" value="MBC6993156.1"/>
    <property type="molecule type" value="Genomic_DNA"/>
</dbReference>
<evidence type="ECO:0000313" key="3">
    <source>
        <dbReference type="Proteomes" id="UP000650081"/>
    </source>
</evidence>
<gene>
    <name evidence="2" type="ORF">H9S92_03215</name>
</gene>
<keyword evidence="1" id="KW-0732">Signal</keyword>
<keyword evidence="3" id="KW-1185">Reference proteome</keyword>
<evidence type="ECO:0000256" key="1">
    <source>
        <dbReference type="SAM" id="SignalP"/>
    </source>
</evidence>
<name>A0A923PI70_9BACT</name>
<accession>A0A923PI70</accession>
<comment type="caution">
    <text evidence="2">The sequence shown here is derived from an EMBL/GenBank/DDBJ whole genome shotgun (WGS) entry which is preliminary data.</text>
</comment>
<sequence length="161" mass="18005">MKVFLTMACFVLMSGLQAQSFLDIEVLSSEHKVTIITYDGALGSVADSDTTKLRPFKFLSVGNLKRMSALAQGSVYVILAFKHNQFIVVESADMKASLSGEWHQVRDIRALPYFSALGKLKKGRSRSSFVKVLGDCKVYILNVRKAEVPLFKWMTTTIDFL</sequence>
<feature type="signal peptide" evidence="1">
    <location>
        <begin position="1"/>
        <end position="18"/>
    </location>
</feature>
<proteinExistence type="predicted"/>
<protein>
    <submittedName>
        <fullName evidence="2">Uncharacterized protein</fullName>
    </submittedName>
</protein>